<dbReference type="InterPro" id="IPR043429">
    <property type="entry name" value="ArtM/GltK/GlnP/TcyL/YhdX-like"/>
</dbReference>
<dbReference type="FunFam" id="1.10.3720.10:FF:000033">
    <property type="entry name" value="Polar amino acid ABC transporter permease"/>
    <property type="match status" value="1"/>
</dbReference>
<evidence type="ECO:0000256" key="4">
    <source>
        <dbReference type="ARBA" id="ARBA00022475"/>
    </source>
</evidence>
<dbReference type="EMBL" id="DVML01000013">
    <property type="protein sequence ID" value="HIU22443.1"/>
    <property type="molecule type" value="Genomic_DNA"/>
</dbReference>
<accession>A0A9D1HVL9</accession>
<dbReference type="CDD" id="cd06261">
    <property type="entry name" value="TM_PBP2"/>
    <property type="match status" value="1"/>
</dbReference>
<evidence type="ECO:0000313" key="12">
    <source>
        <dbReference type="Proteomes" id="UP000824087"/>
    </source>
</evidence>
<comment type="similarity">
    <text evidence="2">Belongs to the binding-protein-dependent transport system permease family. HisMQ subfamily.</text>
</comment>
<dbReference type="AlphaFoldDB" id="A0A9D1HVL9"/>
<dbReference type="GO" id="GO:0043190">
    <property type="term" value="C:ATP-binding cassette (ABC) transporter complex"/>
    <property type="evidence" value="ECO:0007669"/>
    <property type="project" value="InterPro"/>
</dbReference>
<evidence type="ECO:0000256" key="5">
    <source>
        <dbReference type="ARBA" id="ARBA00022692"/>
    </source>
</evidence>
<evidence type="ECO:0000259" key="10">
    <source>
        <dbReference type="PROSITE" id="PS50928"/>
    </source>
</evidence>
<dbReference type="NCBIfam" id="TIGR01726">
    <property type="entry name" value="HEQRo_perm_3TM"/>
    <property type="match status" value="1"/>
</dbReference>
<proteinExistence type="inferred from homology"/>
<gene>
    <name evidence="11" type="ORF">IAD49_02545</name>
</gene>
<dbReference type="Proteomes" id="UP000824087">
    <property type="component" value="Unassembled WGS sequence"/>
</dbReference>
<dbReference type="Gene3D" id="1.10.3720.10">
    <property type="entry name" value="MetI-like"/>
    <property type="match status" value="1"/>
</dbReference>
<keyword evidence="4" id="KW-1003">Cell membrane</keyword>
<dbReference type="GO" id="GO:0006865">
    <property type="term" value="P:amino acid transport"/>
    <property type="evidence" value="ECO:0007669"/>
    <property type="project" value="UniProtKB-KW"/>
</dbReference>
<reference evidence="11" key="1">
    <citation type="submission" date="2020-10" db="EMBL/GenBank/DDBJ databases">
        <authorList>
            <person name="Gilroy R."/>
        </authorList>
    </citation>
    <scope>NUCLEOTIDE SEQUENCE</scope>
    <source>
        <strain evidence="11">CHK197-8231</strain>
    </source>
</reference>
<organism evidence="11 12">
    <name type="scientific">Candidatus Fimihabitans intestinipullorum</name>
    <dbReference type="NCBI Taxonomy" id="2840820"/>
    <lineage>
        <taxon>Bacteria</taxon>
        <taxon>Bacillati</taxon>
        <taxon>Mycoplasmatota</taxon>
        <taxon>Mycoplasmatota incertae sedis</taxon>
        <taxon>Candidatus Fimihabitans</taxon>
    </lineage>
</organism>
<keyword evidence="7 9" id="KW-1133">Transmembrane helix</keyword>
<evidence type="ECO:0000256" key="9">
    <source>
        <dbReference type="RuleBase" id="RU363032"/>
    </source>
</evidence>
<dbReference type="SUPFAM" id="SSF161098">
    <property type="entry name" value="MetI-like"/>
    <property type="match status" value="1"/>
</dbReference>
<feature type="transmembrane region" description="Helical" evidence="9">
    <location>
        <begin position="27"/>
        <end position="48"/>
    </location>
</feature>
<keyword evidence="3 9" id="KW-0813">Transport</keyword>
<feature type="transmembrane region" description="Helical" evidence="9">
    <location>
        <begin position="195"/>
        <end position="213"/>
    </location>
</feature>
<dbReference type="InterPro" id="IPR035906">
    <property type="entry name" value="MetI-like_sf"/>
</dbReference>
<sequence length="230" mass="26139">MQDVVDSFYKTFILEDRYLYFLEGLKFTLLIAFFSVLLGLFLGMLVSIITDYHKQTGRLKILHGICRFYVYIIRGTPTLLQLMILYYVIFKTIPISPIIVGILTFGINSGAYVAEIFRAGFEGIDPGQKEACQTLGLNYIQTMRYVIFPQALRNIFPALGNEMITLVKETSIAGYVGIVELIKAADIISSRTYDYFFPLVISALIYLLLTYLLSKLMKFGERKLNHGVSS</sequence>
<feature type="transmembrane region" description="Helical" evidence="9">
    <location>
        <begin position="68"/>
        <end position="89"/>
    </location>
</feature>
<comment type="subcellular location">
    <subcellularLocation>
        <location evidence="1 9">Cell membrane</location>
        <topology evidence="1 9">Multi-pass membrane protein</topology>
    </subcellularLocation>
</comment>
<feature type="domain" description="ABC transmembrane type-1" evidence="10">
    <location>
        <begin position="25"/>
        <end position="217"/>
    </location>
</feature>
<evidence type="ECO:0000256" key="1">
    <source>
        <dbReference type="ARBA" id="ARBA00004651"/>
    </source>
</evidence>
<comment type="caution">
    <text evidence="11">The sequence shown here is derived from an EMBL/GenBank/DDBJ whole genome shotgun (WGS) entry which is preliminary data.</text>
</comment>
<keyword evidence="6" id="KW-0029">Amino-acid transport</keyword>
<evidence type="ECO:0000256" key="6">
    <source>
        <dbReference type="ARBA" id="ARBA00022970"/>
    </source>
</evidence>
<dbReference type="PANTHER" id="PTHR30614:SF20">
    <property type="entry name" value="GLUTAMINE TRANSPORT SYSTEM PERMEASE PROTEIN GLNP"/>
    <property type="match status" value="1"/>
</dbReference>
<dbReference type="PANTHER" id="PTHR30614">
    <property type="entry name" value="MEMBRANE COMPONENT OF AMINO ACID ABC TRANSPORTER"/>
    <property type="match status" value="1"/>
</dbReference>
<dbReference type="GO" id="GO:0022857">
    <property type="term" value="F:transmembrane transporter activity"/>
    <property type="evidence" value="ECO:0007669"/>
    <property type="project" value="InterPro"/>
</dbReference>
<dbReference type="InterPro" id="IPR010065">
    <property type="entry name" value="AA_ABC_transptr_permease_3TM"/>
</dbReference>
<evidence type="ECO:0000313" key="11">
    <source>
        <dbReference type="EMBL" id="HIU22443.1"/>
    </source>
</evidence>
<dbReference type="InterPro" id="IPR000515">
    <property type="entry name" value="MetI-like"/>
</dbReference>
<protein>
    <submittedName>
        <fullName evidence="11">Amino acid ABC transporter permease</fullName>
    </submittedName>
</protein>
<reference evidence="11" key="2">
    <citation type="journal article" date="2021" name="PeerJ">
        <title>Extensive microbial diversity within the chicken gut microbiome revealed by metagenomics and culture.</title>
        <authorList>
            <person name="Gilroy R."/>
            <person name="Ravi A."/>
            <person name="Getino M."/>
            <person name="Pursley I."/>
            <person name="Horton D.L."/>
            <person name="Alikhan N.F."/>
            <person name="Baker D."/>
            <person name="Gharbi K."/>
            <person name="Hall N."/>
            <person name="Watson M."/>
            <person name="Adriaenssens E.M."/>
            <person name="Foster-Nyarko E."/>
            <person name="Jarju S."/>
            <person name="Secka A."/>
            <person name="Antonio M."/>
            <person name="Oren A."/>
            <person name="Chaudhuri R.R."/>
            <person name="La Ragione R."/>
            <person name="Hildebrand F."/>
            <person name="Pallen M.J."/>
        </authorList>
    </citation>
    <scope>NUCLEOTIDE SEQUENCE</scope>
    <source>
        <strain evidence="11">CHK197-8231</strain>
    </source>
</reference>
<dbReference type="Pfam" id="PF00528">
    <property type="entry name" value="BPD_transp_1"/>
    <property type="match status" value="1"/>
</dbReference>
<keyword evidence="8 9" id="KW-0472">Membrane</keyword>
<name>A0A9D1HVL9_9BACT</name>
<evidence type="ECO:0000256" key="8">
    <source>
        <dbReference type="ARBA" id="ARBA00023136"/>
    </source>
</evidence>
<evidence type="ECO:0000256" key="7">
    <source>
        <dbReference type="ARBA" id="ARBA00022989"/>
    </source>
</evidence>
<evidence type="ECO:0000256" key="2">
    <source>
        <dbReference type="ARBA" id="ARBA00010072"/>
    </source>
</evidence>
<dbReference type="PROSITE" id="PS50928">
    <property type="entry name" value="ABC_TM1"/>
    <property type="match status" value="1"/>
</dbReference>
<evidence type="ECO:0000256" key="3">
    <source>
        <dbReference type="ARBA" id="ARBA00022448"/>
    </source>
</evidence>
<keyword evidence="5 9" id="KW-0812">Transmembrane</keyword>
<feature type="transmembrane region" description="Helical" evidence="9">
    <location>
        <begin position="95"/>
        <end position="114"/>
    </location>
</feature>